<evidence type="ECO:0000313" key="7">
    <source>
        <dbReference type="EMBL" id="CAK0880990.1"/>
    </source>
</evidence>
<evidence type="ECO:0000259" key="6">
    <source>
        <dbReference type="Pfam" id="PF08662"/>
    </source>
</evidence>
<dbReference type="Pfam" id="PF08662">
    <property type="entry name" value="eIF2A"/>
    <property type="match status" value="1"/>
</dbReference>
<keyword evidence="8" id="KW-1185">Reference proteome</keyword>
<gene>
    <name evidence="7" type="ORF">PCOR1329_LOCUS63975</name>
</gene>
<feature type="domain" description="Translation initiation factor beta propellor-like" evidence="6">
    <location>
        <begin position="10"/>
        <end position="116"/>
    </location>
</feature>
<keyword evidence="3" id="KW-0694">RNA-binding</keyword>
<sequence length="177" mass="20533">EKCENVQSFVLPSNSFNNLLWAPEGQYFVCAAIGNGELLFGGITQDNKLEILHKDEHFMLTDVNWDPSSRYVLTAVTQPMQNEMGGFKTAMEAGYKLWSFQGRVLFQQQKEKLWHIAWRPHPPTLLPASKQNEVRKNIKQYSKKYDALDEQAKETARNAFREEREKKMKAFTEVIGF</sequence>
<dbReference type="EMBL" id="CAUYUJ010018139">
    <property type="protein sequence ID" value="CAK0880990.1"/>
    <property type="molecule type" value="Genomic_DNA"/>
</dbReference>
<dbReference type="PANTHER" id="PTHR14068">
    <property type="entry name" value="EUKARYOTIC TRANSLATION INITIATION FACTOR 3 EIF3 -RELATED"/>
    <property type="match status" value="1"/>
</dbReference>
<feature type="coiled-coil region" evidence="5">
    <location>
        <begin position="131"/>
        <end position="165"/>
    </location>
</feature>
<keyword evidence="1" id="KW-0963">Cytoplasm</keyword>
<evidence type="ECO:0000256" key="3">
    <source>
        <dbReference type="ARBA" id="ARBA00022884"/>
    </source>
</evidence>
<evidence type="ECO:0000256" key="2">
    <source>
        <dbReference type="ARBA" id="ARBA00022540"/>
    </source>
</evidence>
<dbReference type="InterPro" id="IPR011400">
    <property type="entry name" value="EIF3B"/>
</dbReference>
<organism evidence="7 8">
    <name type="scientific">Prorocentrum cordatum</name>
    <dbReference type="NCBI Taxonomy" id="2364126"/>
    <lineage>
        <taxon>Eukaryota</taxon>
        <taxon>Sar</taxon>
        <taxon>Alveolata</taxon>
        <taxon>Dinophyceae</taxon>
        <taxon>Prorocentrales</taxon>
        <taxon>Prorocentraceae</taxon>
        <taxon>Prorocentrum</taxon>
    </lineage>
</organism>
<keyword evidence="4" id="KW-0648">Protein biosynthesis</keyword>
<evidence type="ECO:0000256" key="4">
    <source>
        <dbReference type="ARBA" id="ARBA00022917"/>
    </source>
</evidence>
<proteinExistence type="predicted"/>
<evidence type="ECO:0000313" key="8">
    <source>
        <dbReference type="Proteomes" id="UP001189429"/>
    </source>
</evidence>
<protein>
    <recommendedName>
        <fullName evidence="6">Translation initiation factor beta propellor-like domain-containing protein</fullName>
    </recommendedName>
</protein>
<keyword evidence="5" id="KW-0175">Coiled coil</keyword>
<dbReference type="PANTHER" id="PTHR14068:SF0">
    <property type="entry name" value="EUKARYOTIC TRANSLATION INITIATION FACTOR 3 SUBUNIT B"/>
    <property type="match status" value="1"/>
</dbReference>
<keyword evidence="2" id="KW-0396">Initiation factor</keyword>
<comment type="caution">
    <text evidence="7">The sequence shown here is derived from an EMBL/GenBank/DDBJ whole genome shotgun (WGS) entry which is preliminary data.</text>
</comment>
<evidence type="ECO:0000256" key="5">
    <source>
        <dbReference type="SAM" id="Coils"/>
    </source>
</evidence>
<name>A0ABN9W7H0_9DINO</name>
<feature type="non-terminal residue" evidence="7">
    <location>
        <position position="1"/>
    </location>
</feature>
<reference evidence="7" key="1">
    <citation type="submission" date="2023-10" db="EMBL/GenBank/DDBJ databases">
        <authorList>
            <person name="Chen Y."/>
            <person name="Shah S."/>
            <person name="Dougan E. K."/>
            <person name="Thang M."/>
            <person name="Chan C."/>
        </authorList>
    </citation>
    <scope>NUCLEOTIDE SEQUENCE [LARGE SCALE GENOMIC DNA]</scope>
</reference>
<dbReference type="Proteomes" id="UP001189429">
    <property type="component" value="Unassembled WGS sequence"/>
</dbReference>
<dbReference type="InterPro" id="IPR013979">
    <property type="entry name" value="TIF_beta_prop-like"/>
</dbReference>
<accession>A0ABN9W7H0</accession>
<evidence type="ECO:0000256" key="1">
    <source>
        <dbReference type="ARBA" id="ARBA00022490"/>
    </source>
</evidence>